<dbReference type="InterPro" id="IPR011050">
    <property type="entry name" value="Pectin_lyase_fold/virulence"/>
</dbReference>
<evidence type="ECO:0000256" key="3">
    <source>
        <dbReference type="SAM" id="SignalP"/>
    </source>
</evidence>
<accession>A0A0B5BD51</accession>
<evidence type="ECO:0000259" key="4">
    <source>
        <dbReference type="Pfam" id="PF05048"/>
    </source>
</evidence>
<dbReference type="Pfam" id="PF05048">
    <property type="entry name" value="NosD"/>
    <property type="match status" value="1"/>
</dbReference>
<feature type="domain" description="Right handed beta helix" evidence="5">
    <location>
        <begin position="664"/>
        <end position="788"/>
    </location>
</feature>
<dbReference type="STRING" id="345632.GPICK_02975"/>
<evidence type="ECO:0000256" key="1">
    <source>
        <dbReference type="ARBA" id="ARBA00022737"/>
    </source>
</evidence>
<dbReference type="Gene3D" id="2.160.20.10">
    <property type="entry name" value="Single-stranded right-handed beta-helix, Pectin lyase-like"/>
    <property type="match status" value="4"/>
</dbReference>
<dbReference type="InterPro" id="IPR051550">
    <property type="entry name" value="SCF-Subunits/Alg-Epimerases"/>
</dbReference>
<keyword evidence="3" id="KW-0732">Signal</keyword>
<dbReference type="GO" id="GO:0006511">
    <property type="term" value="P:ubiquitin-dependent protein catabolic process"/>
    <property type="evidence" value="ECO:0007669"/>
    <property type="project" value="TreeGrafter"/>
</dbReference>
<feature type="domain" description="Right handed beta helix" evidence="5">
    <location>
        <begin position="114"/>
        <end position="209"/>
    </location>
</feature>
<dbReference type="OrthoDB" id="5401272at2"/>
<keyword evidence="1" id="KW-0677">Repeat</keyword>
<name>A0A0B5BD51_9BACT</name>
<dbReference type="SUPFAM" id="SSF51126">
    <property type="entry name" value="Pectin lyase-like"/>
    <property type="match status" value="4"/>
</dbReference>
<dbReference type="InterPro" id="IPR039448">
    <property type="entry name" value="Beta_helix"/>
</dbReference>
<dbReference type="HOGENOM" id="CLU_334583_0_0_7"/>
<dbReference type="InterPro" id="IPR006626">
    <property type="entry name" value="PbH1"/>
</dbReference>
<proteinExistence type="predicted"/>
<feature type="chain" id="PRO_5002100123" description="Right handed beta helix domain-containing protein" evidence="3">
    <location>
        <begin position="30"/>
        <end position="829"/>
    </location>
</feature>
<organism evidence="6 7">
    <name type="scientific">Geobacter pickeringii</name>
    <dbReference type="NCBI Taxonomy" id="345632"/>
    <lineage>
        <taxon>Bacteria</taxon>
        <taxon>Pseudomonadati</taxon>
        <taxon>Thermodesulfobacteriota</taxon>
        <taxon>Desulfuromonadia</taxon>
        <taxon>Geobacterales</taxon>
        <taxon>Geobacteraceae</taxon>
        <taxon>Geobacter</taxon>
    </lineage>
</organism>
<protein>
    <recommendedName>
        <fullName evidence="8">Right handed beta helix domain-containing protein</fullName>
    </recommendedName>
</protein>
<feature type="region of interest" description="Disordered" evidence="2">
    <location>
        <begin position="199"/>
        <end position="228"/>
    </location>
</feature>
<dbReference type="RefSeq" id="WP_039740388.1">
    <property type="nucleotide sequence ID" value="NZ_CP009788.1"/>
</dbReference>
<evidence type="ECO:0000313" key="7">
    <source>
        <dbReference type="Proteomes" id="UP000057609"/>
    </source>
</evidence>
<dbReference type="SMART" id="SM00710">
    <property type="entry name" value="PbH1"/>
    <property type="match status" value="12"/>
</dbReference>
<evidence type="ECO:0000313" key="6">
    <source>
        <dbReference type="EMBL" id="AJE02480.1"/>
    </source>
</evidence>
<dbReference type="InterPro" id="IPR007742">
    <property type="entry name" value="NosD_dom"/>
</dbReference>
<gene>
    <name evidence="6" type="ORF">GPICK_02975</name>
</gene>
<keyword evidence="7" id="KW-1185">Reference proteome</keyword>
<reference evidence="6 7" key="1">
    <citation type="journal article" date="2015" name="Genome Announc.">
        <title>Complete Genome of Geobacter pickeringii G13T, a Metal-Reducing Isolate from Sedimentary Kaolin Deposits.</title>
        <authorList>
            <person name="Badalamenti J.P."/>
            <person name="Bond D.R."/>
        </authorList>
    </citation>
    <scope>NUCLEOTIDE SEQUENCE [LARGE SCALE GENOMIC DNA]</scope>
    <source>
        <strain evidence="6 7">G13</strain>
    </source>
</reference>
<dbReference type="InterPro" id="IPR012334">
    <property type="entry name" value="Pectin_lyas_fold"/>
</dbReference>
<dbReference type="PANTHER" id="PTHR22990">
    <property type="entry name" value="F-BOX ONLY PROTEIN"/>
    <property type="match status" value="1"/>
</dbReference>
<dbReference type="EMBL" id="CP009788">
    <property type="protein sequence ID" value="AJE02480.1"/>
    <property type="molecule type" value="Genomic_DNA"/>
</dbReference>
<dbReference type="PANTHER" id="PTHR22990:SF15">
    <property type="entry name" value="F-BOX ONLY PROTEIN 10"/>
    <property type="match status" value="1"/>
</dbReference>
<evidence type="ECO:0000259" key="5">
    <source>
        <dbReference type="Pfam" id="PF13229"/>
    </source>
</evidence>
<sequence>MTIFQRLVNIVALGALAVCGMVAPPGAVAGVLTADTVWQGKVTVGEDLLVPAGVTLTVRGGTTVTVTAAESTKTDPEYLSPLTEITVRGRLVVEGTAGAPVVFSGEGKKAGEWAGIIVDGGTATLSGCTVSGAETGAAVIGGTLRLHRATLRENRYGIVAGGKGSEATIEESRIADNDYGLFTLQGARVTTRETTIAGNRKKDAYTSSSREPWPVTGSPPAAEPPVGRSYRDEVLRGETIWQGRVVVGGLLRVPEGSRLVVMPGTIVEFTKKGTNGDGIGENGLLIQGRLVAKGTAEQPIVFRSAEAARKMGDWDAINIMNSAGAQNIIEHCRIEDAYRGLHFHFSNVAIHDSFLANNYRAVQFQESVVDMTGNTIDGNRSGVQGRDSTVLFVDNLVSGNYLGGNFFRTNLTMRGNRIVGSGREGLRIRESAASVRENLFDGNRFGIMVADTYFGELRRNSITNNLETGISLKNCDNLDVAGNVIAANGLNGMNVQDARAAIAGNLIADNGERGIGVLSFDGTITGNDFSRNGLYAIDLDGKKELDARNNWWGGDDPVRVVLDGRRDPSRGGVNLDGASGKPFPFAWPLPLLSTDITWRGVITIERPVTVLSGATLQVAPGTTVQFARGAGLAVKGRLLAKGTAGERIVFTSLERKEASEWDEIVLEYATGSEIAHCVFEYATWGIHSHFTNLAVTESLFAHNYGGMRFRSGPVRIERSTFAGNTIGIRAYLGNAVMAENTITGNETGIFVREKGGGLAITRNNLAGNSGYAIRVGDFNNEDVDARNNWWGGDNPAAAIFDGRNEPGIGVVRYEPVLAGPVVTGSGAKP</sequence>
<dbReference type="Proteomes" id="UP000057609">
    <property type="component" value="Chromosome"/>
</dbReference>
<feature type="domain" description="Periplasmic copper-binding protein NosD beta helix" evidence="4">
    <location>
        <begin position="409"/>
        <end position="538"/>
    </location>
</feature>
<evidence type="ECO:0008006" key="8">
    <source>
        <dbReference type="Google" id="ProtNLM"/>
    </source>
</evidence>
<dbReference type="KEGG" id="gpi:GPICK_02975"/>
<dbReference type="Pfam" id="PF13229">
    <property type="entry name" value="Beta_helix"/>
    <property type="match status" value="2"/>
</dbReference>
<evidence type="ECO:0000256" key="2">
    <source>
        <dbReference type="SAM" id="MobiDB-lite"/>
    </source>
</evidence>
<dbReference type="AlphaFoldDB" id="A0A0B5BD51"/>
<feature type="signal peptide" evidence="3">
    <location>
        <begin position="1"/>
        <end position="29"/>
    </location>
</feature>